<protein>
    <submittedName>
        <fullName evidence="2">Type II secretion system protein GspG</fullName>
    </submittedName>
</protein>
<dbReference type="AlphaFoldDB" id="A0A5P9NJH0"/>
<sequence length="250" mass="28038">MFVPRRQNVHTLPLNCTEITRLIRPAALTLIALSLVACGSNIEDAKIALKESIVIKTDLSVDDLRSYPGGVVCGAFTAYISYHDPRKENAPFIYRDEKIDRDPQPRDWKVFCSEDPAASLAAIAGFGPITRESAEWLKIIADFASIESALEDYYEENHSYPQTEQGLAALKEKPESRMRMPNYREGGYLNPIPTDPWGRPYVYKSTQWGRTKGTVEMISLGRDGEPGGEGLDADVSSELQRYLVHIDRIL</sequence>
<feature type="domain" description="Type II secretion system protein GspG C-terminal" evidence="1">
    <location>
        <begin position="138"/>
        <end position="237"/>
    </location>
</feature>
<proteinExistence type="predicted"/>
<accession>A0A5P9NJH0</accession>
<dbReference type="EMBL" id="CP036422">
    <property type="protein sequence ID" value="QFU75656.1"/>
    <property type="molecule type" value="Genomic_DNA"/>
</dbReference>
<gene>
    <name evidence="2" type="primary">gspG</name>
    <name evidence="2" type="ORF">EY643_08320</name>
</gene>
<dbReference type="KEGG" id="halc:EY643_08320"/>
<dbReference type="OrthoDB" id="9795612at2"/>
<keyword evidence="3" id="KW-1185">Reference proteome</keyword>
<evidence type="ECO:0000259" key="1">
    <source>
        <dbReference type="Pfam" id="PF08334"/>
    </source>
</evidence>
<dbReference type="Proteomes" id="UP000326287">
    <property type="component" value="Chromosome"/>
</dbReference>
<organism evidence="2 3">
    <name type="scientific">Halioglobus maricola</name>
    <dbReference type="NCBI Taxonomy" id="2601894"/>
    <lineage>
        <taxon>Bacteria</taxon>
        <taxon>Pseudomonadati</taxon>
        <taxon>Pseudomonadota</taxon>
        <taxon>Gammaproteobacteria</taxon>
        <taxon>Cellvibrionales</taxon>
        <taxon>Halieaceae</taxon>
        <taxon>Halioglobus</taxon>
    </lineage>
</organism>
<dbReference type="GO" id="GO:0015628">
    <property type="term" value="P:protein secretion by the type II secretion system"/>
    <property type="evidence" value="ECO:0007669"/>
    <property type="project" value="InterPro"/>
</dbReference>
<dbReference type="Pfam" id="PF08334">
    <property type="entry name" value="T2SSG"/>
    <property type="match status" value="1"/>
</dbReference>
<name>A0A5P9NJH0_9GAMM</name>
<evidence type="ECO:0000313" key="3">
    <source>
        <dbReference type="Proteomes" id="UP000326287"/>
    </source>
</evidence>
<evidence type="ECO:0000313" key="2">
    <source>
        <dbReference type="EMBL" id="QFU75656.1"/>
    </source>
</evidence>
<dbReference type="InterPro" id="IPR045584">
    <property type="entry name" value="Pilin-like"/>
</dbReference>
<dbReference type="SUPFAM" id="SSF54523">
    <property type="entry name" value="Pili subunits"/>
    <property type="match status" value="1"/>
</dbReference>
<dbReference type="InterPro" id="IPR010054">
    <property type="entry name" value="Type2_sec_GspG"/>
</dbReference>
<dbReference type="InterPro" id="IPR013545">
    <property type="entry name" value="T2SS_protein-GspG_C"/>
</dbReference>
<dbReference type="NCBIfam" id="TIGR01710">
    <property type="entry name" value="typeII_sec_gspG"/>
    <property type="match status" value="1"/>
</dbReference>
<dbReference type="GO" id="GO:0015627">
    <property type="term" value="C:type II protein secretion system complex"/>
    <property type="evidence" value="ECO:0007669"/>
    <property type="project" value="InterPro"/>
</dbReference>
<reference evidence="2 3" key="1">
    <citation type="submission" date="2019-02" db="EMBL/GenBank/DDBJ databases">
        <authorList>
            <person name="Li S.-H."/>
        </authorList>
    </citation>
    <scope>NUCLEOTIDE SEQUENCE [LARGE SCALE GENOMIC DNA]</scope>
    <source>
        <strain evidence="2 3">IMCC14385</strain>
    </source>
</reference>
<dbReference type="Gene3D" id="3.30.700.10">
    <property type="entry name" value="Glycoprotein, Type 4 Pilin"/>
    <property type="match status" value="1"/>
</dbReference>